<gene>
    <name evidence="1" type="ORF">CPELLU_LOCUS21794</name>
</gene>
<comment type="caution">
    <text evidence="1">The sequence shown here is derived from an EMBL/GenBank/DDBJ whole genome shotgun (WGS) entry which is preliminary data.</text>
</comment>
<name>A0A9N9PJ86_9GLOM</name>
<organism evidence="1 2">
    <name type="scientific">Cetraspora pellucida</name>
    <dbReference type="NCBI Taxonomy" id="1433469"/>
    <lineage>
        <taxon>Eukaryota</taxon>
        <taxon>Fungi</taxon>
        <taxon>Fungi incertae sedis</taxon>
        <taxon>Mucoromycota</taxon>
        <taxon>Glomeromycotina</taxon>
        <taxon>Glomeromycetes</taxon>
        <taxon>Diversisporales</taxon>
        <taxon>Gigasporaceae</taxon>
        <taxon>Cetraspora</taxon>
    </lineage>
</organism>
<feature type="non-terminal residue" evidence="1">
    <location>
        <position position="44"/>
    </location>
</feature>
<proteinExistence type="predicted"/>
<feature type="non-terminal residue" evidence="1">
    <location>
        <position position="1"/>
    </location>
</feature>
<sequence>DILLSSMNVYGDIWSDNKFSKIKRINEEMSDLRYSRIGPKGLNE</sequence>
<reference evidence="1" key="1">
    <citation type="submission" date="2021-06" db="EMBL/GenBank/DDBJ databases">
        <authorList>
            <person name="Kallberg Y."/>
            <person name="Tangrot J."/>
            <person name="Rosling A."/>
        </authorList>
    </citation>
    <scope>NUCLEOTIDE SEQUENCE</scope>
    <source>
        <strain evidence="1">FL966</strain>
    </source>
</reference>
<accession>A0A9N9PJ86</accession>
<dbReference type="AlphaFoldDB" id="A0A9N9PJ86"/>
<evidence type="ECO:0000313" key="2">
    <source>
        <dbReference type="Proteomes" id="UP000789759"/>
    </source>
</evidence>
<dbReference type="EMBL" id="CAJVQA010086051">
    <property type="protein sequence ID" value="CAG8839048.1"/>
    <property type="molecule type" value="Genomic_DNA"/>
</dbReference>
<keyword evidence="2" id="KW-1185">Reference proteome</keyword>
<protein>
    <submittedName>
        <fullName evidence="1">24720_t:CDS:1</fullName>
    </submittedName>
</protein>
<evidence type="ECO:0000313" key="1">
    <source>
        <dbReference type="EMBL" id="CAG8839048.1"/>
    </source>
</evidence>
<dbReference type="Proteomes" id="UP000789759">
    <property type="component" value="Unassembled WGS sequence"/>
</dbReference>